<accession>A0ABT9HTV8</accession>
<dbReference type="Proteomes" id="UP001231109">
    <property type="component" value="Unassembled WGS sequence"/>
</dbReference>
<gene>
    <name evidence="1" type="ORF">ORJ04_01160</name>
</gene>
<proteinExistence type="predicted"/>
<sequence length="131" mass="14442">MKLFKALGLVTLGFVVGLLSSQYFLTESTDEYNSASVKINDALQTAVTVTTQTQLTAIQRDIEQYQNVLNAHKSGVTTDSYLKIELQKLQEQLKNLSPVVNSVGQATKQSFQDTEAKLAQLQSDISFYFGG</sequence>
<protein>
    <recommendedName>
        <fullName evidence="3">Methyl-accepting chemotaxis protein</fullName>
    </recommendedName>
</protein>
<evidence type="ECO:0008006" key="3">
    <source>
        <dbReference type="Google" id="ProtNLM"/>
    </source>
</evidence>
<keyword evidence="2" id="KW-1185">Reference proteome</keyword>
<evidence type="ECO:0000313" key="2">
    <source>
        <dbReference type="Proteomes" id="UP001231109"/>
    </source>
</evidence>
<reference evidence="1 2" key="1">
    <citation type="submission" date="2022-11" db="EMBL/GenBank/DDBJ databases">
        <title>Viruses from the air-sea interface of a natural surface slick.</title>
        <authorList>
            <person name="Rahlff J."/>
            <person name="Holmfeldt K."/>
        </authorList>
    </citation>
    <scope>NUCLEOTIDE SEQUENCE [LARGE SCALE GENOMIC DNA]</scope>
    <source>
        <strain evidence="1 2">SMS4</strain>
    </source>
</reference>
<comment type="caution">
    <text evidence="1">The sequence shown here is derived from an EMBL/GenBank/DDBJ whole genome shotgun (WGS) entry which is preliminary data.</text>
</comment>
<name>A0ABT9HTV8_9GAMM</name>
<evidence type="ECO:0000313" key="1">
    <source>
        <dbReference type="EMBL" id="MDP5134556.1"/>
    </source>
</evidence>
<dbReference type="RefSeq" id="WP_305973198.1">
    <property type="nucleotide sequence ID" value="NZ_JAPJDZ010000002.1"/>
</dbReference>
<dbReference type="EMBL" id="JAPJDZ010000002">
    <property type="protein sequence ID" value="MDP5134556.1"/>
    <property type="molecule type" value="Genomic_DNA"/>
</dbReference>
<organism evidence="1 2">
    <name type="scientific">Rheinheimera baltica</name>
    <dbReference type="NCBI Taxonomy" id="67576"/>
    <lineage>
        <taxon>Bacteria</taxon>
        <taxon>Pseudomonadati</taxon>
        <taxon>Pseudomonadota</taxon>
        <taxon>Gammaproteobacteria</taxon>
        <taxon>Chromatiales</taxon>
        <taxon>Chromatiaceae</taxon>
        <taxon>Rheinheimera</taxon>
    </lineage>
</organism>